<protein>
    <submittedName>
        <fullName evidence="1">Uncharacterized protein</fullName>
    </submittedName>
</protein>
<gene>
    <name evidence="1" type="ORF">Ae201684_007947</name>
</gene>
<dbReference type="VEuPathDB" id="FungiDB:AeMF1_009875"/>
<dbReference type="Proteomes" id="UP000481153">
    <property type="component" value="Unassembled WGS sequence"/>
</dbReference>
<reference evidence="1 2" key="1">
    <citation type="submission" date="2019-07" db="EMBL/GenBank/DDBJ databases">
        <title>Genomics analysis of Aphanomyces spp. identifies a new class of oomycete effector associated with host adaptation.</title>
        <authorList>
            <person name="Gaulin E."/>
        </authorList>
    </citation>
    <scope>NUCLEOTIDE SEQUENCE [LARGE SCALE GENOMIC DNA]</scope>
    <source>
        <strain evidence="1 2">ATCC 201684</strain>
    </source>
</reference>
<organism evidence="1 2">
    <name type="scientific">Aphanomyces euteiches</name>
    <dbReference type="NCBI Taxonomy" id="100861"/>
    <lineage>
        <taxon>Eukaryota</taxon>
        <taxon>Sar</taxon>
        <taxon>Stramenopiles</taxon>
        <taxon>Oomycota</taxon>
        <taxon>Saprolegniomycetes</taxon>
        <taxon>Saprolegniales</taxon>
        <taxon>Verrucalvaceae</taxon>
        <taxon>Aphanomyces</taxon>
    </lineage>
</organism>
<accession>A0A6G0X6S9</accession>
<name>A0A6G0X6S9_9STRA</name>
<sequence length="571" mass="65142">MVAVECDFYLPQCSHQSLFQQSYVRCQKSQGQKILRCFPHCCPRHIHYRNCGCSLHLQVRASTMPQGLQAFAKFAPIDDDINDWRIGDTIPPATILNDARSHETPFQTWIPGRSEWIKATTASFHFDEKKGDGWHYGWKSGRSRTQRTSAHSIKAFVLDASWRVVAIAQSTPFTITSYRGEHNKRKRSAIAVAPSTHHLRLSLTTSSSAHSSSDEEGNSPLPVMPMPMHHGLARLFTLMHHLPINDCPWNVWAPFEAKWMAQRGLYSDRFFLPHKPTTSSTGQPSPLLAVVLQLVTSVADVADRIQCLLLRQGDAVLHKRDMLALYDECLLLIQTHVSRVVHDYKLKDLLTQVPPQHDENHLFHLFVAQMRETFIATQQDPPLLHPSGHSVFDGTWVWLPHETQYTHQWSLSLSILAYLRWTANMAAFDQTRRGNTLHIRACLPWFVSIPMTLELDQEPHSLRVLPTGESCMAGTLAIDYLGRITEQCVSLELYVYGTSSTHFVQMDIFPRHSQQHGIPQLVAHVHIDQIQTHARADEATDAATRVKMVRQIGSRTTLVSMRCVYEQRRRR</sequence>
<keyword evidence="2" id="KW-1185">Reference proteome</keyword>
<comment type="caution">
    <text evidence="1">The sequence shown here is derived from an EMBL/GenBank/DDBJ whole genome shotgun (WGS) entry which is preliminary data.</text>
</comment>
<dbReference type="AlphaFoldDB" id="A0A6G0X6S9"/>
<evidence type="ECO:0000313" key="1">
    <source>
        <dbReference type="EMBL" id="KAF0735628.1"/>
    </source>
</evidence>
<evidence type="ECO:0000313" key="2">
    <source>
        <dbReference type="Proteomes" id="UP000481153"/>
    </source>
</evidence>
<dbReference type="EMBL" id="VJMJ01000094">
    <property type="protein sequence ID" value="KAF0735628.1"/>
    <property type="molecule type" value="Genomic_DNA"/>
</dbReference>
<proteinExistence type="predicted"/>